<proteinExistence type="predicted"/>
<feature type="region of interest" description="Disordered" evidence="1">
    <location>
        <begin position="20"/>
        <end position="58"/>
    </location>
</feature>
<reference evidence="2 3" key="1">
    <citation type="submission" date="2017-06" db="EMBL/GenBank/DDBJ databases">
        <authorList>
            <person name="Kim H.J."/>
            <person name="Triplett B.A."/>
        </authorList>
    </citation>
    <scope>NUCLEOTIDE SEQUENCE [LARGE SCALE GENOMIC DNA]</scope>
    <source>
        <strain evidence="2">FRACA_ARgP5</strain>
    </source>
</reference>
<sequence length="58" mass="6483">MGLALLRKVCQWSVLKVDLNDHLPMPPAHPHPRAAREGPGRGQRGNRERGPMVDGRLH</sequence>
<dbReference type="EMBL" id="FZMO01000112">
    <property type="protein sequence ID" value="SNQ47707.1"/>
    <property type="molecule type" value="Genomic_DNA"/>
</dbReference>
<evidence type="ECO:0000256" key="1">
    <source>
        <dbReference type="SAM" id="MobiDB-lite"/>
    </source>
</evidence>
<feature type="compositionally biased region" description="Basic and acidic residues" evidence="1">
    <location>
        <begin position="34"/>
        <end position="58"/>
    </location>
</feature>
<dbReference type="AlphaFoldDB" id="A0A2I2KPV9"/>
<dbReference type="Proteomes" id="UP000234331">
    <property type="component" value="Unassembled WGS sequence"/>
</dbReference>
<evidence type="ECO:0000313" key="3">
    <source>
        <dbReference type="Proteomes" id="UP000234331"/>
    </source>
</evidence>
<organism evidence="2 3">
    <name type="scientific">Frankia canadensis</name>
    <dbReference type="NCBI Taxonomy" id="1836972"/>
    <lineage>
        <taxon>Bacteria</taxon>
        <taxon>Bacillati</taxon>
        <taxon>Actinomycetota</taxon>
        <taxon>Actinomycetes</taxon>
        <taxon>Frankiales</taxon>
        <taxon>Frankiaceae</taxon>
        <taxon>Frankia</taxon>
    </lineage>
</organism>
<keyword evidence="3" id="KW-1185">Reference proteome</keyword>
<evidence type="ECO:0000313" key="2">
    <source>
        <dbReference type="EMBL" id="SNQ47707.1"/>
    </source>
</evidence>
<name>A0A2I2KPV9_9ACTN</name>
<gene>
    <name evidence="2" type="ORF">FRACA_20103</name>
</gene>
<accession>A0A2I2KPV9</accession>
<protein>
    <submittedName>
        <fullName evidence="2">Uncharacterized protein</fullName>
    </submittedName>
</protein>